<proteinExistence type="predicted"/>
<gene>
    <name evidence="1" type="ORF">NDU88_004010</name>
</gene>
<dbReference type="AlphaFoldDB" id="A0AAV7SHJ5"/>
<sequence length="193" mass="21421">MATALTMQPAIDAFPIMVTGVALALCTPDYCGCEAALMRVAARAELGSPHRNADAVKVVFSPAAACERILEECMSCAQERSSPAAFSGFSLHTELLWNVWDDFQVAYADTNDVNSTGKEDWKEVKEEGREEEDWLDDDWPWMKEVRMDQENREGTGKEAEGILGDEEGVCAERTGRLGRIIRTPAKLKNFVLE</sequence>
<evidence type="ECO:0000313" key="2">
    <source>
        <dbReference type="Proteomes" id="UP001066276"/>
    </source>
</evidence>
<keyword evidence="2" id="KW-1185">Reference proteome</keyword>
<reference evidence="1" key="1">
    <citation type="journal article" date="2022" name="bioRxiv">
        <title>Sequencing and chromosome-scale assembly of the giantPleurodeles waltlgenome.</title>
        <authorList>
            <person name="Brown T."/>
            <person name="Elewa A."/>
            <person name="Iarovenko S."/>
            <person name="Subramanian E."/>
            <person name="Araus A.J."/>
            <person name="Petzold A."/>
            <person name="Susuki M."/>
            <person name="Suzuki K.-i.T."/>
            <person name="Hayashi T."/>
            <person name="Toyoda A."/>
            <person name="Oliveira C."/>
            <person name="Osipova E."/>
            <person name="Leigh N.D."/>
            <person name="Simon A."/>
            <person name="Yun M.H."/>
        </authorList>
    </citation>
    <scope>NUCLEOTIDE SEQUENCE</scope>
    <source>
        <strain evidence="1">20211129_DDA</strain>
        <tissue evidence="1">Liver</tissue>
    </source>
</reference>
<comment type="caution">
    <text evidence="1">The sequence shown here is derived from an EMBL/GenBank/DDBJ whole genome shotgun (WGS) entry which is preliminary data.</text>
</comment>
<accession>A0AAV7SHJ5</accession>
<dbReference type="Proteomes" id="UP001066276">
    <property type="component" value="Chromosome 4_2"/>
</dbReference>
<protein>
    <submittedName>
        <fullName evidence="1">Uncharacterized protein</fullName>
    </submittedName>
</protein>
<evidence type="ECO:0000313" key="1">
    <source>
        <dbReference type="EMBL" id="KAJ1163552.1"/>
    </source>
</evidence>
<organism evidence="1 2">
    <name type="scientific">Pleurodeles waltl</name>
    <name type="common">Iberian ribbed newt</name>
    <dbReference type="NCBI Taxonomy" id="8319"/>
    <lineage>
        <taxon>Eukaryota</taxon>
        <taxon>Metazoa</taxon>
        <taxon>Chordata</taxon>
        <taxon>Craniata</taxon>
        <taxon>Vertebrata</taxon>
        <taxon>Euteleostomi</taxon>
        <taxon>Amphibia</taxon>
        <taxon>Batrachia</taxon>
        <taxon>Caudata</taxon>
        <taxon>Salamandroidea</taxon>
        <taxon>Salamandridae</taxon>
        <taxon>Pleurodelinae</taxon>
        <taxon>Pleurodeles</taxon>
    </lineage>
</organism>
<dbReference type="EMBL" id="JANPWB010000008">
    <property type="protein sequence ID" value="KAJ1163552.1"/>
    <property type="molecule type" value="Genomic_DNA"/>
</dbReference>
<name>A0AAV7SHJ5_PLEWA</name>